<name>A0A5M8RXB6_9BACI</name>
<dbReference type="SMART" id="SM00382">
    <property type="entry name" value="AAA"/>
    <property type="match status" value="1"/>
</dbReference>
<evidence type="ECO:0000259" key="3">
    <source>
        <dbReference type="SMART" id="SM00382"/>
    </source>
</evidence>
<organism evidence="4 5">
    <name type="scientific">Bacillus swezeyi</name>
    <dbReference type="NCBI Taxonomy" id="1925020"/>
    <lineage>
        <taxon>Bacteria</taxon>
        <taxon>Bacillati</taxon>
        <taxon>Bacillota</taxon>
        <taxon>Bacilli</taxon>
        <taxon>Bacillales</taxon>
        <taxon>Bacillaceae</taxon>
        <taxon>Bacillus</taxon>
    </lineage>
</organism>
<dbReference type="STRING" id="1925020.BTA30_13460"/>
<reference evidence="4 5" key="1">
    <citation type="submission" date="2018-08" db="EMBL/GenBank/DDBJ databases">
        <title>Bacillus phenotypic plasticity.</title>
        <authorList>
            <person name="Hurtado E."/>
        </authorList>
    </citation>
    <scope>NUCLEOTIDE SEQUENCE [LARGE SCALE GENOMIC DNA]</scope>
    <source>
        <strain evidence="4 5">427</strain>
    </source>
</reference>
<dbReference type="EMBL" id="QSND01000002">
    <property type="protein sequence ID" value="KAA6451494.1"/>
    <property type="molecule type" value="Genomic_DNA"/>
</dbReference>
<evidence type="ECO:0000256" key="2">
    <source>
        <dbReference type="ARBA" id="ARBA00022840"/>
    </source>
</evidence>
<protein>
    <submittedName>
        <fullName evidence="4">Stage III sporulation protein AA</fullName>
    </submittedName>
</protein>
<comment type="caution">
    <text evidence="4">The sequence shown here is derived from an EMBL/GenBank/DDBJ whole genome shotgun (WGS) entry which is preliminary data.</text>
</comment>
<feature type="domain" description="AAA+ ATPase" evidence="3">
    <location>
        <begin position="137"/>
        <end position="284"/>
    </location>
</feature>
<dbReference type="InterPro" id="IPR045735">
    <property type="entry name" value="Spore_III_AA_AAA+_ATPase"/>
</dbReference>
<keyword evidence="1" id="KW-0547">Nucleotide-binding</keyword>
<accession>A0A5M8RXB6</accession>
<keyword evidence="2" id="KW-0067">ATP-binding</keyword>
<dbReference type="PANTHER" id="PTHR20953:SF3">
    <property type="entry name" value="P-LOOP CONTAINING NUCLEOSIDE TRIPHOSPHATE HYDROLASES SUPERFAMILY PROTEIN"/>
    <property type="match status" value="1"/>
</dbReference>
<dbReference type="SUPFAM" id="SSF52540">
    <property type="entry name" value="P-loop containing nucleoside triphosphate hydrolases"/>
    <property type="match status" value="1"/>
</dbReference>
<evidence type="ECO:0000256" key="1">
    <source>
        <dbReference type="ARBA" id="ARBA00022741"/>
    </source>
</evidence>
<dbReference type="InterPro" id="IPR027417">
    <property type="entry name" value="P-loop_NTPase"/>
</dbReference>
<evidence type="ECO:0000313" key="4">
    <source>
        <dbReference type="EMBL" id="KAA6451494.1"/>
    </source>
</evidence>
<dbReference type="Gene3D" id="3.40.50.300">
    <property type="entry name" value="P-loop containing nucleotide triphosphate hydrolases"/>
    <property type="match status" value="1"/>
</dbReference>
<dbReference type="Proteomes" id="UP000324326">
    <property type="component" value="Unassembled WGS sequence"/>
</dbReference>
<gene>
    <name evidence="4" type="primary">spoIIIAA</name>
    <name evidence="4" type="ORF">DX927_12100</name>
</gene>
<proteinExistence type="predicted"/>
<dbReference type="CDD" id="cd00267">
    <property type="entry name" value="ABC_ATPase"/>
    <property type="match status" value="1"/>
</dbReference>
<dbReference type="InterPro" id="IPR003593">
    <property type="entry name" value="AAA+_ATPase"/>
</dbReference>
<dbReference type="NCBIfam" id="TIGR02858">
    <property type="entry name" value="spore_III_AA"/>
    <property type="match status" value="1"/>
</dbReference>
<dbReference type="AlphaFoldDB" id="A0A5M8RXB6"/>
<dbReference type="InterPro" id="IPR014217">
    <property type="entry name" value="Spore_III_AA"/>
</dbReference>
<dbReference type="GO" id="GO:0005524">
    <property type="term" value="F:ATP binding"/>
    <property type="evidence" value="ECO:0007669"/>
    <property type="project" value="UniProtKB-KW"/>
</dbReference>
<dbReference type="PANTHER" id="PTHR20953">
    <property type="entry name" value="KINASE-RELATED"/>
    <property type="match status" value="1"/>
</dbReference>
<sequence>MFLHHITEILPDTIKRALSGIKEHEVDQIEEIRIRTSRPLELVKKGSPLFLNYAATSEDAALLLNRLGNYSMYTLEEELKKGYVTIRGGHRVGLAGRVVVENGTVKGIREISSFNIRIAKEKIGISKPYVPHLFQSVWLNTLIIGPPQTGKTTLLRDLARLISTGSGSIPAQKVAIIDERSEIGGCVNGIPQYRFGDRVDILDACPKAEGLMMMIRSMSPEVVIADEIGRMEDAEALLEAVHAGVSIIVSAHGFTYSDIAKRPSLKLLREYGVFQRIVELSRKNGPGSLSRIYNGDGEPLKTNQRVLSC</sequence>
<dbReference type="Pfam" id="PF19568">
    <property type="entry name" value="Spore_III_AA"/>
    <property type="match status" value="1"/>
</dbReference>
<evidence type="ECO:0000313" key="5">
    <source>
        <dbReference type="Proteomes" id="UP000324326"/>
    </source>
</evidence>